<feature type="compositionally biased region" description="Basic and acidic residues" evidence="1">
    <location>
        <begin position="591"/>
        <end position="600"/>
    </location>
</feature>
<dbReference type="Proteomes" id="UP000737402">
    <property type="component" value="Unassembled WGS sequence"/>
</dbReference>
<dbReference type="Gene3D" id="1.10.30.50">
    <property type="match status" value="1"/>
</dbReference>
<feature type="domain" description="HNH nuclease" evidence="2">
    <location>
        <begin position="510"/>
        <end position="562"/>
    </location>
</feature>
<accession>A0ABS2NWR8</accession>
<gene>
    <name evidence="3" type="ORF">JOC95_000958</name>
</gene>
<proteinExistence type="predicted"/>
<evidence type="ECO:0000259" key="2">
    <source>
        <dbReference type="SMART" id="SM00507"/>
    </source>
</evidence>
<dbReference type="InterPro" id="IPR002711">
    <property type="entry name" value="HNH"/>
</dbReference>
<reference evidence="3 4" key="1">
    <citation type="submission" date="2021-01" db="EMBL/GenBank/DDBJ databases">
        <title>Genomic Encyclopedia of Type Strains, Phase IV (KMG-IV): sequencing the most valuable type-strain genomes for metagenomic binning, comparative biology and taxonomic classification.</title>
        <authorList>
            <person name="Goeker M."/>
        </authorList>
    </citation>
    <scope>NUCLEOTIDE SEQUENCE [LARGE SCALE GENOMIC DNA]</scope>
    <source>
        <strain evidence="3 4">DSM 25879</strain>
    </source>
</reference>
<dbReference type="InterPro" id="IPR004919">
    <property type="entry name" value="GmrSD_N"/>
</dbReference>
<protein>
    <recommendedName>
        <fullName evidence="2">HNH nuclease domain-containing protein</fullName>
    </recommendedName>
</protein>
<dbReference type="InterPro" id="IPR003615">
    <property type="entry name" value="HNH_nuc"/>
</dbReference>
<feature type="region of interest" description="Disordered" evidence="1">
    <location>
        <begin position="591"/>
        <end position="612"/>
    </location>
</feature>
<dbReference type="CDD" id="cd00085">
    <property type="entry name" value="HNHc"/>
    <property type="match status" value="1"/>
</dbReference>
<name>A0ABS2NWR8_9BACI</name>
<dbReference type="Pfam" id="PF03235">
    <property type="entry name" value="GmrSD_N"/>
    <property type="match status" value="1"/>
</dbReference>
<keyword evidence="4" id="KW-1185">Reference proteome</keyword>
<dbReference type="SMART" id="SM00507">
    <property type="entry name" value="HNHc"/>
    <property type="match status" value="1"/>
</dbReference>
<dbReference type="EMBL" id="JAFBED010000002">
    <property type="protein sequence ID" value="MBM7619109.1"/>
    <property type="molecule type" value="Genomic_DNA"/>
</dbReference>
<dbReference type="Pfam" id="PF01844">
    <property type="entry name" value="HNH"/>
    <property type="match status" value="1"/>
</dbReference>
<evidence type="ECO:0000313" key="4">
    <source>
        <dbReference type="Proteomes" id="UP000737402"/>
    </source>
</evidence>
<organism evidence="3 4">
    <name type="scientific">Sutcliffiella tianshenii</name>
    <dbReference type="NCBI Taxonomy" id="1463404"/>
    <lineage>
        <taxon>Bacteria</taxon>
        <taxon>Bacillati</taxon>
        <taxon>Bacillota</taxon>
        <taxon>Bacilli</taxon>
        <taxon>Bacillales</taxon>
        <taxon>Bacillaceae</taxon>
        <taxon>Sutcliffiella</taxon>
    </lineage>
</organism>
<evidence type="ECO:0000313" key="3">
    <source>
        <dbReference type="EMBL" id="MBM7619109.1"/>
    </source>
</evidence>
<feature type="compositionally biased region" description="Polar residues" evidence="1">
    <location>
        <begin position="602"/>
        <end position="612"/>
    </location>
</feature>
<comment type="caution">
    <text evidence="3">The sequence shown here is derived from an EMBL/GenBank/DDBJ whole genome shotgun (WGS) entry which is preliminary data.</text>
</comment>
<sequence>MGKTNIHVNLDHHIPSESLFTKCEYDKIGKSEEAKLHQKSNLDYRDFLEDNSGLTIWDRLRKPEFQRPTFCWEDDKYINLLKALQNNRVIPGVIFWLNTSTGHIFVLDGAHRLSAIRAWFTNDWGDSSSAQEYNYLEEDEKSASQRLRESISSEIGSFENCVKAGKLYRNAVDNRKDPFDTMDEATAIRGKFFYNLSTSLTIPIQWVVGDYKVAEESFLNINTGGTPLESQEVDFLKYRRSPVARAITGIIANGYKESVWIDNIVECNEISKRCYNLLLSDSDNHVNESITYMPFVKLQRKNGFYKHAFLLNLLAISSHKKTGDNTLFTTLSNLSDEANEIIVSQKTFDTLKNLESTMNHIRGKLSQSVGLYPPLYFYSSDGKYREQMLLMFLAWFSRGSDTDIKKRKYTFTLYRSQFEECWSIARDYIFYAMNRKGIGPRRLTDKSIDLLDEFLDTLVSGVKSKKGLTSIIKDFLKDYHEPTYISFCTYLENIGEKSKPFSSLTKNKIEIKNFIEAQVKCEICGGYVDLGNSHQVDHIHERSMGGTNDLNNGRITHPYCNNNRRILESITKINLEKIKQTNLNKKVNISEKNNKNEAKKSTPTTTQLSLDV</sequence>
<dbReference type="RefSeq" id="WP_204413928.1">
    <property type="nucleotide sequence ID" value="NZ_JAFBED010000002.1"/>
</dbReference>
<evidence type="ECO:0000256" key="1">
    <source>
        <dbReference type="SAM" id="MobiDB-lite"/>
    </source>
</evidence>